<dbReference type="GO" id="GO:0098542">
    <property type="term" value="P:defense response to other organism"/>
    <property type="evidence" value="ECO:0007669"/>
    <property type="project" value="InterPro"/>
</dbReference>
<evidence type="ECO:0000256" key="2">
    <source>
        <dbReference type="ARBA" id="ARBA00023136"/>
    </source>
</evidence>
<comment type="caution">
    <text evidence="4">The sequence shown here is derived from an EMBL/GenBank/DDBJ whole genome shotgun (WGS) entry which is preliminary data.</text>
</comment>
<evidence type="ECO:0000256" key="3">
    <source>
        <dbReference type="SAM" id="Phobius"/>
    </source>
</evidence>
<comment type="subcellular location">
    <subcellularLocation>
        <location evidence="1">Membrane</location>
    </subcellularLocation>
</comment>
<dbReference type="PANTHER" id="PTHR31234:SF68">
    <property type="entry name" value="EXPRESSED PROTEIN"/>
    <property type="match status" value="1"/>
</dbReference>
<keyword evidence="3" id="KW-0812">Transmembrane</keyword>
<sequence>MEEGQTPQNGTIDKAKDDHPAMAAVVLPPPPGRPNHNNEMYIVQFPRDQIYRVPPRENTTIVERYRTSPKVNNKKSHGNNSCCSKRLFLTLAMIFVTIVAIIGITLATLYFIFNPKGPTFTVNDVVVKSTGKSKTPQYEIFLWVKNPNNRLGFDYESDAVVSLSFEGTKVAMGKFPTLEQVHDASSKVKVVLTGTNKALPKDMDKSMKDEKYKTPVSLSMDMELGVRAATAGFETWVMKSDVECKFKVNALRNDTRILSQSCDTDFKAMLKI</sequence>
<dbReference type="PANTHER" id="PTHR31234">
    <property type="entry name" value="LATE EMBRYOGENESIS ABUNDANT (LEA) HYDROXYPROLINE-RICH GLYCOPROTEIN FAMILY"/>
    <property type="match status" value="1"/>
</dbReference>
<gene>
    <name evidence="4" type="ORF">RIF29_42320</name>
</gene>
<accession>A0AAN9E8X4</accession>
<evidence type="ECO:0000313" key="4">
    <source>
        <dbReference type="EMBL" id="KAK7247437.1"/>
    </source>
</evidence>
<evidence type="ECO:0000313" key="5">
    <source>
        <dbReference type="Proteomes" id="UP001372338"/>
    </source>
</evidence>
<keyword evidence="2 3" id="KW-0472">Membrane</keyword>
<keyword evidence="5" id="KW-1185">Reference proteome</keyword>
<evidence type="ECO:0000256" key="1">
    <source>
        <dbReference type="ARBA" id="ARBA00004370"/>
    </source>
</evidence>
<evidence type="ECO:0008006" key="6">
    <source>
        <dbReference type="Google" id="ProtNLM"/>
    </source>
</evidence>
<name>A0AAN9E8X4_CROPI</name>
<feature type="transmembrane region" description="Helical" evidence="3">
    <location>
        <begin position="87"/>
        <end position="113"/>
    </location>
</feature>
<dbReference type="AlphaFoldDB" id="A0AAN9E8X4"/>
<dbReference type="Proteomes" id="UP001372338">
    <property type="component" value="Unassembled WGS sequence"/>
</dbReference>
<dbReference type="GO" id="GO:0005886">
    <property type="term" value="C:plasma membrane"/>
    <property type="evidence" value="ECO:0007669"/>
    <property type="project" value="TreeGrafter"/>
</dbReference>
<dbReference type="EMBL" id="JAYWIO010000008">
    <property type="protein sequence ID" value="KAK7247437.1"/>
    <property type="molecule type" value="Genomic_DNA"/>
</dbReference>
<keyword evidence="3" id="KW-1133">Transmembrane helix</keyword>
<organism evidence="4 5">
    <name type="scientific">Crotalaria pallida</name>
    <name type="common">Smooth rattlebox</name>
    <name type="synonym">Crotalaria striata</name>
    <dbReference type="NCBI Taxonomy" id="3830"/>
    <lineage>
        <taxon>Eukaryota</taxon>
        <taxon>Viridiplantae</taxon>
        <taxon>Streptophyta</taxon>
        <taxon>Embryophyta</taxon>
        <taxon>Tracheophyta</taxon>
        <taxon>Spermatophyta</taxon>
        <taxon>Magnoliopsida</taxon>
        <taxon>eudicotyledons</taxon>
        <taxon>Gunneridae</taxon>
        <taxon>Pentapetalae</taxon>
        <taxon>rosids</taxon>
        <taxon>fabids</taxon>
        <taxon>Fabales</taxon>
        <taxon>Fabaceae</taxon>
        <taxon>Papilionoideae</taxon>
        <taxon>50 kb inversion clade</taxon>
        <taxon>genistoids sensu lato</taxon>
        <taxon>core genistoids</taxon>
        <taxon>Crotalarieae</taxon>
        <taxon>Crotalaria</taxon>
    </lineage>
</organism>
<dbReference type="InterPro" id="IPR044839">
    <property type="entry name" value="NDR1-like"/>
</dbReference>
<proteinExistence type="predicted"/>
<reference evidence="4 5" key="1">
    <citation type="submission" date="2024-01" db="EMBL/GenBank/DDBJ databases">
        <title>The genomes of 5 underutilized Papilionoideae crops provide insights into root nodulation and disease resistanc.</title>
        <authorList>
            <person name="Yuan L."/>
        </authorList>
    </citation>
    <scope>NUCLEOTIDE SEQUENCE [LARGE SCALE GENOMIC DNA]</scope>
    <source>
        <strain evidence="4">ZHUSHIDOU_FW_LH</strain>
        <tissue evidence="4">Leaf</tissue>
    </source>
</reference>
<protein>
    <recommendedName>
        <fullName evidence="6">Late embryogenesis abundant protein LEA-2 subgroup domain-containing protein</fullName>
    </recommendedName>
</protein>